<feature type="binding site" evidence="9">
    <location>
        <position position="69"/>
    </location>
    <ligand>
        <name>4-amino-2-methyl-5-(diphosphooxymethyl)pyrimidine</name>
        <dbReference type="ChEBI" id="CHEBI:57841"/>
    </ligand>
</feature>
<dbReference type="PANTHER" id="PTHR20857">
    <property type="entry name" value="THIAMINE-PHOSPHATE PYROPHOSPHORYLASE"/>
    <property type="match status" value="1"/>
</dbReference>
<evidence type="ECO:0000256" key="1">
    <source>
        <dbReference type="ARBA" id="ARBA00005165"/>
    </source>
</evidence>
<dbReference type="GO" id="GO:0000287">
    <property type="term" value="F:magnesium ion binding"/>
    <property type="evidence" value="ECO:0007669"/>
    <property type="project" value="UniProtKB-UniRule"/>
</dbReference>
<dbReference type="InterPro" id="IPR022998">
    <property type="entry name" value="ThiamineP_synth_TenI"/>
</dbReference>
<keyword evidence="5 9" id="KW-0784">Thiamine biosynthesis</keyword>
<keyword evidence="15" id="KW-1185">Reference proteome</keyword>
<dbReference type="PANTHER" id="PTHR20857:SF15">
    <property type="entry name" value="THIAMINE-PHOSPHATE SYNTHASE"/>
    <property type="match status" value="1"/>
</dbReference>
<sequence length="235" mass="24634">MSEARFQLHVITDGKRQANDLHAIVERAVKGGADVIQLRYKSAPALDLYTLAQAISPTIQAAGAGLLINDRVDVALAVEAQGVHLAAKSLPISSARPLLQPHQLVGCSVHSVEEAIQAEQTGASYITYGHIFATNSKPGLPPRGVDALRQVVEAVNIPVLAIGGITKDNLEEVLAVGVAGIAVIGAVMADEDPERASRELRDVMDNSVHRPKKALPSARSLASQAQGVTDGGVSR</sequence>
<evidence type="ECO:0000256" key="8">
    <source>
        <dbReference type="ARBA" id="ARBA00047883"/>
    </source>
</evidence>
<dbReference type="EC" id="2.5.1.3" evidence="9"/>
<dbReference type="GO" id="GO:0009229">
    <property type="term" value="P:thiamine diphosphate biosynthetic process"/>
    <property type="evidence" value="ECO:0007669"/>
    <property type="project" value="UniProtKB-UniRule"/>
</dbReference>
<keyword evidence="3 9" id="KW-0479">Metal-binding</keyword>
<feature type="binding site" evidence="9">
    <location>
        <position position="108"/>
    </location>
    <ligand>
        <name>4-amino-2-methyl-5-(diphosphooxymethyl)pyrimidine</name>
        <dbReference type="ChEBI" id="CHEBI:57841"/>
    </ligand>
</feature>
<dbReference type="HAMAP" id="MF_00097">
    <property type="entry name" value="TMP_synthase"/>
    <property type="match status" value="1"/>
</dbReference>
<feature type="binding site" evidence="9">
    <location>
        <begin position="134"/>
        <end position="136"/>
    </location>
    <ligand>
        <name>2-[(2R,5Z)-2-carboxy-4-methylthiazol-5(2H)-ylidene]ethyl phosphate</name>
        <dbReference type="ChEBI" id="CHEBI:62899"/>
    </ligand>
</feature>
<dbReference type="STRING" id="1157490.EL26_19580"/>
<evidence type="ECO:0000256" key="2">
    <source>
        <dbReference type="ARBA" id="ARBA00022679"/>
    </source>
</evidence>
<comment type="cofactor">
    <cofactor evidence="9">
        <name>Mg(2+)</name>
        <dbReference type="ChEBI" id="CHEBI:18420"/>
    </cofactor>
    <text evidence="9">Binds 1 Mg(2+) ion per subunit.</text>
</comment>
<evidence type="ECO:0000256" key="7">
    <source>
        <dbReference type="ARBA" id="ARBA00047851"/>
    </source>
</evidence>
<dbReference type="NCBIfam" id="TIGR00693">
    <property type="entry name" value="thiE"/>
    <property type="match status" value="1"/>
</dbReference>
<feature type="domain" description="Thiamine phosphate synthase/TenI" evidence="13">
    <location>
        <begin position="8"/>
        <end position="187"/>
    </location>
</feature>
<evidence type="ECO:0000259" key="13">
    <source>
        <dbReference type="Pfam" id="PF02581"/>
    </source>
</evidence>
<protein>
    <recommendedName>
        <fullName evidence="9">Thiamine-phosphate synthase</fullName>
        <shortName evidence="9">TP synthase</shortName>
        <shortName evidence="9">TPS</shortName>
        <ecNumber evidence="9">2.5.1.3</ecNumber>
    </recommendedName>
    <alternativeName>
        <fullName evidence="9">Thiamine-phosphate pyrophosphorylase</fullName>
        <shortName evidence="9">TMP pyrophosphorylase</shortName>
        <shortName evidence="9">TMP-PPase</shortName>
    </alternativeName>
</protein>
<comment type="catalytic activity">
    <reaction evidence="8 9 10">
        <text>2-[(2R,5Z)-2-carboxy-4-methylthiazol-5(2H)-ylidene]ethyl phosphate + 4-amino-2-methyl-5-(diphosphooxymethyl)pyrimidine + 2 H(+) = thiamine phosphate + CO2 + diphosphate</text>
        <dbReference type="Rhea" id="RHEA:47844"/>
        <dbReference type="ChEBI" id="CHEBI:15378"/>
        <dbReference type="ChEBI" id="CHEBI:16526"/>
        <dbReference type="ChEBI" id="CHEBI:33019"/>
        <dbReference type="ChEBI" id="CHEBI:37575"/>
        <dbReference type="ChEBI" id="CHEBI:57841"/>
        <dbReference type="ChEBI" id="CHEBI:62899"/>
        <dbReference type="EC" id="2.5.1.3"/>
    </reaction>
</comment>
<keyword evidence="2 9" id="KW-0808">Transferase</keyword>
<evidence type="ECO:0000256" key="4">
    <source>
        <dbReference type="ARBA" id="ARBA00022842"/>
    </source>
</evidence>
<proteinExistence type="inferred from homology"/>
<dbReference type="GO" id="GO:0004789">
    <property type="term" value="F:thiamine-phosphate diphosphorylase activity"/>
    <property type="evidence" value="ECO:0007669"/>
    <property type="project" value="UniProtKB-UniRule"/>
</dbReference>
<accession>A0A074LKP9</accession>
<dbReference type="CDD" id="cd00564">
    <property type="entry name" value="TMP_TenI"/>
    <property type="match status" value="1"/>
</dbReference>
<dbReference type="Pfam" id="PF02581">
    <property type="entry name" value="TMP-TENI"/>
    <property type="match status" value="1"/>
</dbReference>
<dbReference type="InterPro" id="IPR034291">
    <property type="entry name" value="TMP_synthase"/>
</dbReference>
<comment type="caution">
    <text evidence="14">The sequence shown here is derived from an EMBL/GenBank/DDBJ whole genome shotgun (WGS) entry which is preliminary data.</text>
</comment>
<dbReference type="GO" id="GO:0009228">
    <property type="term" value="P:thiamine biosynthetic process"/>
    <property type="evidence" value="ECO:0007669"/>
    <property type="project" value="UniProtKB-KW"/>
</dbReference>
<evidence type="ECO:0000256" key="6">
    <source>
        <dbReference type="ARBA" id="ARBA00047334"/>
    </source>
</evidence>
<dbReference type="EMBL" id="JMIR01000033">
    <property type="protein sequence ID" value="KEO81674.1"/>
    <property type="molecule type" value="Genomic_DNA"/>
</dbReference>
<feature type="region of interest" description="Disordered" evidence="12">
    <location>
        <begin position="201"/>
        <end position="235"/>
    </location>
</feature>
<dbReference type="AlphaFoldDB" id="A0A074LKP9"/>
<comment type="catalytic activity">
    <reaction evidence="7 9 10">
        <text>2-(2-carboxy-4-methylthiazol-5-yl)ethyl phosphate + 4-amino-2-methyl-5-(diphosphooxymethyl)pyrimidine + 2 H(+) = thiamine phosphate + CO2 + diphosphate</text>
        <dbReference type="Rhea" id="RHEA:47848"/>
        <dbReference type="ChEBI" id="CHEBI:15378"/>
        <dbReference type="ChEBI" id="CHEBI:16526"/>
        <dbReference type="ChEBI" id="CHEBI:33019"/>
        <dbReference type="ChEBI" id="CHEBI:37575"/>
        <dbReference type="ChEBI" id="CHEBI:57841"/>
        <dbReference type="ChEBI" id="CHEBI:62890"/>
        <dbReference type="EC" id="2.5.1.3"/>
    </reaction>
</comment>
<feature type="binding site" evidence="9">
    <location>
        <position position="137"/>
    </location>
    <ligand>
        <name>4-amino-2-methyl-5-(diphosphooxymethyl)pyrimidine</name>
        <dbReference type="ChEBI" id="CHEBI:57841"/>
    </ligand>
</feature>
<dbReference type="UniPathway" id="UPA00060">
    <property type="reaction ID" value="UER00141"/>
</dbReference>
<keyword evidence="4 9" id="KW-0460">Magnesium</keyword>
<evidence type="ECO:0000313" key="15">
    <source>
        <dbReference type="Proteomes" id="UP000027931"/>
    </source>
</evidence>
<feature type="binding site" evidence="9">
    <location>
        <begin position="37"/>
        <end position="41"/>
    </location>
    <ligand>
        <name>4-amino-2-methyl-5-(diphosphooxymethyl)pyrimidine</name>
        <dbReference type="ChEBI" id="CHEBI:57841"/>
    </ligand>
</feature>
<evidence type="ECO:0000256" key="5">
    <source>
        <dbReference type="ARBA" id="ARBA00022977"/>
    </source>
</evidence>
<evidence type="ECO:0000256" key="9">
    <source>
        <dbReference type="HAMAP-Rule" id="MF_00097"/>
    </source>
</evidence>
<evidence type="ECO:0000313" key="14">
    <source>
        <dbReference type="EMBL" id="KEO81674.1"/>
    </source>
</evidence>
<comment type="caution">
    <text evidence="9">Lacks conserved residue(s) required for the propagation of feature annotation.</text>
</comment>
<dbReference type="SUPFAM" id="SSF51391">
    <property type="entry name" value="Thiamin phosphate synthase"/>
    <property type="match status" value="1"/>
</dbReference>
<evidence type="ECO:0000256" key="12">
    <source>
        <dbReference type="SAM" id="MobiDB-lite"/>
    </source>
</evidence>
<dbReference type="FunFam" id="3.20.20.70:FF:000096">
    <property type="entry name" value="Thiamine-phosphate synthase"/>
    <property type="match status" value="1"/>
</dbReference>
<comment type="similarity">
    <text evidence="9 10">Belongs to the thiamine-phosphate synthase family.</text>
</comment>
<name>A0A074LKP9_9BACL</name>
<evidence type="ECO:0000256" key="11">
    <source>
        <dbReference type="RuleBase" id="RU004253"/>
    </source>
</evidence>
<reference evidence="14 15" key="1">
    <citation type="journal article" date="2013" name="Int. J. Syst. Evol. Microbiol.">
        <title>Tumebacillus flagellatus sp. nov., an alpha-amylase/pullulanase-producing bacterium isolated from cassava wastewater.</title>
        <authorList>
            <person name="Wang Q."/>
            <person name="Xie N."/>
            <person name="Qin Y."/>
            <person name="Shen N."/>
            <person name="Zhu J."/>
            <person name="Mi H."/>
            <person name="Huang R."/>
        </authorList>
    </citation>
    <scope>NUCLEOTIDE SEQUENCE [LARGE SCALE GENOMIC DNA]</scope>
    <source>
        <strain evidence="14 15">GST4</strain>
    </source>
</reference>
<dbReference type="Proteomes" id="UP000027931">
    <property type="component" value="Unassembled WGS sequence"/>
</dbReference>
<dbReference type="eggNOG" id="COG0352">
    <property type="taxonomic scope" value="Bacteria"/>
</dbReference>
<dbReference type="InterPro" id="IPR013785">
    <property type="entry name" value="Aldolase_TIM"/>
</dbReference>
<evidence type="ECO:0000256" key="10">
    <source>
        <dbReference type="RuleBase" id="RU003826"/>
    </source>
</evidence>
<feature type="binding site" evidence="9">
    <location>
        <position position="70"/>
    </location>
    <ligand>
        <name>Mg(2+)</name>
        <dbReference type="ChEBI" id="CHEBI:18420"/>
    </ligand>
</feature>
<comment type="function">
    <text evidence="9">Condenses 4-methyl-5-(beta-hydroxyethyl)thiazole monophosphate (THZ-P) and 2-methyl-4-amino-5-hydroxymethyl pyrimidine pyrophosphate (HMP-PP) to form thiamine monophosphate (TMP).</text>
</comment>
<dbReference type="Gene3D" id="3.20.20.70">
    <property type="entry name" value="Aldolase class I"/>
    <property type="match status" value="1"/>
</dbReference>
<comment type="catalytic activity">
    <reaction evidence="6 9 10">
        <text>4-methyl-5-(2-phosphooxyethyl)-thiazole + 4-amino-2-methyl-5-(diphosphooxymethyl)pyrimidine + H(+) = thiamine phosphate + diphosphate</text>
        <dbReference type="Rhea" id="RHEA:22328"/>
        <dbReference type="ChEBI" id="CHEBI:15378"/>
        <dbReference type="ChEBI" id="CHEBI:33019"/>
        <dbReference type="ChEBI" id="CHEBI:37575"/>
        <dbReference type="ChEBI" id="CHEBI:57841"/>
        <dbReference type="ChEBI" id="CHEBI:58296"/>
        <dbReference type="EC" id="2.5.1.3"/>
    </reaction>
</comment>
<organism evidence="14 15">
    <name type="scientific">Tumebacillus flagellatus</name>
    <dbReference type="NCBI Taxonomy" id="1157490"/>
    <lineage>
        <taxon>Bacteria</taxon>
        <taxon>Bacillati</taxon>
        <taxon>Bacillota</taxon>
        <taxon>Bacilli</taxon>
        <taxon>Bacillales</taxon>
        <taxon>Alicyclobacillaceae</taxon>
        <taxon>Tumebacillus</taxon>
    </lineage>
</organism>
<comment type="pathway">
    <text evidence="1 9 11">Cofactor biosynthesis; thiamine diphosphate biosynthesis; thiamine phosphate from 4-amino-2-methyl-5-diphosphomethylpyrimidine and 4-methyl-5-(2-phosphoethyl)-thiazole: step 1/1.</text>
</comment>
<dbReference type="InterPro" id="IPR036206">
    <property type="entry name" value="ThiamineP_synth_sf"/>
</dbReference>
<gene>
    <name evidence="9" type="primary">thiE</name>
    <name evidence="14" type="ORF">EL26_19580</name>
</gene>
<dbReference type="RefSeq" id="WP_238546149.1">
    <property type="nucleotide sequence ID" value="NZ_JMIR01000033.1"/>
</dbReference>
<feature type="binding site" evidence="9">
    <location>
        <position position="164"/>
    </location>
    <ligand>
        <name>2-[(2R,5Z)-2-carboxy-4-methylthiazol-5(2H)-ylidene]ethyl phosphate</name>
        <dbReference type="ChEBI" id="CHEBI:62899"/>
    </ligand>
</feature>
<dbReference type="GO" id="GO:0005737">
    <property type="term" value="C:cytoplasm"/>
    <property type="evidence" value="ECO:0007669"/>
    <property type="project" value="TreeGrafter"/>
</dbReference>
<evidence type="ECO:0000256" key="3">
    <source>
        <dbReference type="ARBA" id="ARBA00022723"/>
    </source>
</evidence>